<dbReference type="GO" id="GO:0005829">
    <property type="term" value="C:cytosol"/>
    <property type="evidence" value="ECO:0007669"/>
    <property type="project" value="TreeGrafter"/>
</dbReference>
<evidence type="ECO:0000256" key="3">
    <source>
        <dbReference type="ARBA" id="ARBA00023163"/>
    </source>
</evidence>
<dbReference type="PROSITE" id="PS50956">
    <property type="entry name" value="HTH_ASNC_2"/>
    <property type="match status" value="1"/>
</dbReference>
<dbReference type="Proteomes" id="UP000294547">
    <property type="component" value="Unassembled WGS sequence"/>
</dbReference>
<evidence type="ECO:0000256" key="1">
    <source>
        <dbReference type="ARBA" id="ARBA00023015"/>
    </source>
</evidence>
<dbReference type="Pfam" id="PF13412">
    <property type="entry name" value="HTH_24"/>
    <property type="match status" value="1"/>
</dbReference>
<dbReference type="AlphaFoldDB" id="A0A4R6RFA7"/>
<dbReference type="SMART" id="SM00344">
    <property type="entry name" value="HTH_ASNC"/>
    <property type="match status" value="1"/>
</dbReference>
<dbReference type="InterPro" id="IPR019885">
    <property type="entry name" value="Tscrpt_reg_HTH_AsnC-type_CS"/>
</dbReference>
<evidence type="ECO:0000259" key="4">
    <source>
        <dbReference type="PROSITE" id="PS50956"/>
    </source>
</evidence>
<organism evidence="5 6">
    <name type="scientific">Oharaeibacter diazotrophicus</name>
    <dbReference type="NCBI Taxonomy" id="1920512"/>
    <lineage>
        <taxon>Bacteria</taxon>
        <taxon>Pseudomonadati</taxon>
        <taxon>Pseudomonadota</taxon>
        <taxon>Alphaproteobacteria</taxon>
        <taxon>Hyphomicrobiales</taxon>
        <taxon>Pleomorphomonadaceae</taxon>
        <taxon>Oharaeibacter</taxon>
    </lineage>
</organism>
<dbReference type="SUPFAM" id="SSF54909">
    <property type="entry name" value="Dimeric alpha+beta barrel"/>
    <property type="match status" value="1"/>
</dbReference>
<comment type="caution">
    <text evidence="5">The sequence shown here is derived from an EMBL/GenBank/DDBJ whole genome shotgun (WGS) entry which is preliminary data.</text>
</comment>
<dbReference type="InterPro" id="IPR000485">
    <property type="entry name" value="AsnC-type_HTH_dom"/>
</dbReference>
<dbReference type="PROSITE" id="PS00519">
    <property type="entry name" value="HTH_ASNC_1"/>
    <property type="match status" value="1"/>
</dbReference>
<dbReference type="PANTHER" id="PTHR30154:SF34">
    <property type="entry name" value="TRANSCRIPTIONAL REGULATOR AZLB"/>
    <property type="match status" value="1"/>
</dbReference>
<dbReference type="InterPro" id="IPR011008">
    <property type="entry name" value="Dimeric_a/b-barrel"/>
</dbReference>
<dbReference type="CDD" id="cd00090">
    <property type="entry name" value="HTH_ARSR"/>
    <property type="match status" value="1"/>
</dbReference>
<feature type="domain" description="HTH asnC-type" evidence="4">
    <location>
        <begin position="3"/>
        <end position="64"/>
    </location>
</feature>
<dbReference type="PANTHER" id="PTHR30154">
    <property type="entry name" value="LEUCINE-RESPONSIVE REGULATORY PROTEIN"/>
    <property type="match status" value="1"/>
</dbReference>
<dbReference type="InterPro" id="IPR011991">
    <property type="entry name" value="ArsR-like_HTH"/>
</dbReference>
<evidence type="ECO:0000313" key="5">
    <source>
        <dbReference type="EMBL" id="TDP84930.1"/>
    </source>
</evidence>
<keyword evidence="6" id="KW-1185">Reference proteome</keyword>
<dbReference type="Gene3D" id="1.10.10.10">
    <property type="entry name" value="Winged helix-like DNA-binding domain superfamily/Winged helix DNA-binding domain"/>
    <property type="match status" value="1"/>
</dbReference>
<dbReference type="GO" id="GO:0043565">
    <property type="term" value="F:sequence-specific DNA binding"/>
    <property type="evidence" value="ECO:0007669"/>
    <property type="project" value="InterPro"/>
</dbReference>
<name>A0A4R6RFA7_9HYPH</name>
<keyword evidence="1" id="KW-0805">Transcription regulation</keyword>
<dbReference type="PRINTS" id="PR00033">
    <property type="entry name" value="HTHASNC"/>
</dbReference>
<keyword evidence="3" id="KW-0804">Transcription</keyword>
<dbReference type="GO" id="GO:0043200">
    <property type="term" value="P:response to amino acid"/>
    <property type="evidence" value="ECO:0007669"/>
    <property type="project" value="TreeGrafter"/>
</dbReference>
<dbReference type="RefSeq" id="WP_126540822.1">
    <property type="nucleotide sequence ID" value="NZ_BSPM01000004.1"/>
</dbReference>
<protein>
    <submittedName>
        <fullName evidence="5">Lrp/AsnC family leucine-responsive transcriptional regulator</fullName>
    </submittedName>
</protein>
<gene>
    <name evidence="5" type="ORF">EDD54_1774</name>
</gene>
<dbReference type="Pfam" id="PF01037">
    <property type="entry name" value="AsnC_trans_reg"/>
    <property type="match status" value="1"/>
</dbReference>
<dbReference type="InterPro" id="IPR019888">
    <property type="entry name" value="Tscrpt_reg_AsnC-like"/>
</dbReference>
<accession>A0A4R6RFA7</accession>
<reference evidence="5 6" key="1">
    <citation type="submission" date="2019-03" db="EMBL/GenBank/DDBJ databases">
        <title>Genomic Encyclopedia of Type Strains, Phase IV (KMG-IV): sequencing the most valuable type-strain genomes for metagenomic binning, comparative biology and taxonomic classification.</title>
        <authorList>
            <person name="Goeker M."/>
        </authorList>
    </citation>
    <scope>NUCLEOTIDE SEQUENCE [LARGE SCALE GENOMIC DNA]</scope>
    <source>
        <strain evidence="5 6">DSM 102969</strain>
    </source>
</reference>
<dbReference type="Gene3D" id="3.30.70.920">
    <property type="match status" value="1"/>
</dbReference>
<dbReference type="InterPro" id="IPR036388">
    <property type="entry name" value="WH-like_DNA-bd_sf"/>
</dbReference>
<dbReference type="GO" id="GO:0006355">
    <property type="term" value="P:regulation of DNA-templated transcription"/>
    <property type="evidence" value="ECO:0007669"/>
    <property type="project" value="UniProtKB-ARBA"/>
</dbReference>
<evidence type="ECO:0000313" key="6">
    <source>
        <dbReference type="Proteomes" id="UP000294547"/>
    </source>
</evidence>
<dbReference type="EMBL" id="SNXY01000007">
    <property type="protein sequence ID" value="TDP84930.1"/>
    <property type="molecule type" value="Genomic_DNA"/>
</dbReference>
<dbReference type="OrthoDB" id="9811243at2"/>
<sequence>MELDRIDRAILRALQADGRLTIQALADRVGLSATPCRRRVQMLEDAGAIRGYRAVVDPAAVDAPLKLYAFVKLVQRTNAHLDAFEAAVRASPEILSCELVTGVHDYLISIRLPAIEHYDAFLRRVLADIPSVAEISTSIVVATVKDPGGPVPV</sequence>
<dbReference type="InterPro" id="IPR019887">
    <property type="entry name" value="Tscrpt_reg_AsnC/Lrp_C"/>
</dbReference>
<proteinExistence type="predicted"/>
<dbReference type="InterPro" id="IPR036390">
    <property type="entry name" value="WH_DNA-bd_sf"/>
</dbReference>
<evidence type="ECO:0000256" key="2">
    <source>
        <dbReference type="ARBA" id="ARBA00023125"/>
    </source>
</evidence>
<keyword evidence="2" id="KW-0238">DNA-binding</keyword>
<dbReference type="SUPFAM" id="SSF46785">
    <property type="entry name" value="Winged helix' DNA-binding domain"/>
    <property type="match status" value="1"/>
</dbReference>